<evidence type="ECO:0000259" key="7">
    <source>
        <dbReference type="PROSITE" id="PS50104"/>
    </source>
</evidence>
<protein>
    <submittedName>
        <fullName evidence="9">Toll-like receptor 6-like</fullName>
    </submittedName>
</protein>
<evidence type="ECO:0000313" key="8">
    <source>
        <dbReference type="Proteomes" id="UP000694865"/>
    </source>
</evidence>
<dbReference type="Gene3D" id="3.40.50.10140">
    <property type="entry name" value="Toll/interleukin-1 receptor homology (TIR) domain"/>
    <property type="match status" value="1"/>
</dbReference>
<sequence>MNNPRVMFDSQEPIERSDDSGAALPSTTCTFPATEKTKEKRCFISHSSEDAEWIKEMITKLEKENDIRCIYAERDFYPGKPILDNIVTSIRNSTIIIVALSPAFLDSRFCEYETQMALMEHLTTAPKQIVSIRLKE</sequence>
<evidence type="ECO:0000256" key="1">
    <source>
        <dbReference type="ARBA" id="ARBA00004370"/>
    </source>
</evidence>
<name>A0ABM0M1L1_SACKO</name>
<keyword evidence="4" id="KW-1133">Transmembrane helix</keyword>
<dbReference type="GeneID" id="102809158"/>
<feature type="domain" description="TIR" evidence="7">
    <location>
        <begin position="38"/>
        <end position="136"/>
    </location>
</feature>
<dbReference type="PANTHER" id="PTHR24365">
    <property type="entry name" value="TOLL-LIKE RECEPTOR"/>
    <property type="match status" value="1"/>
</dbReference>
<comment type="subcellular location">
    <subcellularLocation>
        <location evidence="1">Membrane</location>
    </subcellularLocation>
</comment>
<gene>
    <name evidence="9" type="primary">LOC102809158</name>
</gene>
<dbReference type="SUPFAM" id="SSF52200">
    <property type="entry name" value="Toll/Interleukin receptor TIR domain"/>
    <property type="match status" value="1"/>
</dbReference>
<evidence type="ECO:0000313" key="9">
    <source>
        <dbReference type="RefSeq" id="XP_006813902.1"/>
    </source>
</evidence>
<keyword evidence="2" id="KW-0812">Transmembrane</keyword>
<dbReference type="RefSeq" id="XP_006813902.1">
    <property type="nucleotide sequence ID" value="XM_006813839.1"/>
</dbReference>
<keyword evidence="3" id="KW-0732">Signal</keyword>
<dbReference type="Pfam" id="PF13676">
    <property type="entry name" value="TIR_2"/>
    <property type="match status" value="1"/>
</dbReference>
<dbReference type="PRINTS" id="PR01537">
    <property type="entry name" value="INTRLKN1R1F"/>
</dbReference>
<keyword evidence="8" id="KW-1185">Reference proteome</keyword>
<dbReference type="PANTHER" id="PTHR24365:SF530">
    <property type="entry name" value="MSTPROX-RELATED"/>
    <property type="match status" value="1"/>
</dbReference>
<feature type="region of interest" description="Disordered" evidence="6">
    <location>
        <begin position="1"/>
        <end position="25"/>
    </location>
</feature>
<evidence type="ECO:0000256" key="5">
    <source>
        <dbReference type="ARBA" id="ARBA00023136"/>
    </source>
</evidence>
<proteinExistence type="predicted"/>
<evidence type="ECO:0000256" key="2">
    <source>
        <dbReference type="ARBA" id="ARBA00022692"/>
    </source>
</evidence>
<evidence type="ECO:0000256" key="4">
    <source>
        <dbReference type="ARBA" id="ARBA00022989"/>
    </source>
</evidence>
<dbReference type="Proteomes" id="UP000694865">
    <property type="component" value="Unplaced"/>
</dbReference>
<reference evidence="9" key="1">
    <citation type="submission" date="2025-08" db="UniProtKB">
        <authorList>
            <consortium name="RefSeq"/>
        </authorList>
    </citation>
    <scope>IDENTIFICATION</scope>
    <source>
        <tissue evidence="9">Testes</tissue>
    </source>
</reference>
<dbReference type="InterPro" id="IPR000157">
    <property type="entry name" value="TIR_dom"/>
</dbReference>
<keyword evidence="5" id="KW-0472">Membrane</keyword>
<evidence type="ECO:0000256" key="6">
    <source>
        <dbReference type="SAM" id="MobiDB-lite"/>
    </source>
</evidence>
<dbReference type="PROSITE" id="PS50104">
    <property type="entry name" value="TIR"/>
    <property type="match status" value="1"/>
</dbReference>
<dbReference type="InterPro" id="IPR035897">
    <property type="entry name" value="Toll_tir_struct_dom_sf"/>
</dbReference>
<evidence type="ECO:0000256" key="3">
    <source>
        <dbReference type="ARBA" id="ARBA00022729"/>
    </source>
</evidence>
<organism evidence="8 9">
    <name type="scientific">Saccoglossus kowalevskii</name>
    <name type="common">Acorn worm</name>
    <dbReference type="NCBI Taxonomy" id="10224"/>
    <lineage>
        <taxon>Eukaryota</taxon>
        <taxon>Metazoa</taxon>
        <taxon>Hemichordata</taxon>
        <taxon>Enteropneusta</taxon>
        <taxon>Harrimaniidae</taxon>
        <taxon>Saccoglossus</taxon>
    </lineage>
</organism>
<accession>A0ABM0M1L1</accession>